<dbReference type="PROSITE" id="PS50157">
    <property type="entry name" value="ZINC_FINGER_C2H2_2"/>
    <property type="match status" value="1"/>
</dbReference>
<name>A0A8H5FCC3_9AGAR</name>
<organism evidence="4 5">
    <name type="scientific">Ephemerocybe angulata</name>
    <dbReference type="NCBI Taxonomy" id="980116"/>
    <lineage>
        <taxon>Eukaryota</taxon>
        <taxon>Fungi</taxon>
        <taxon>Dikarya</taxon>
        <taxon>Basidiomycota</taxon>
        <taxon>Agaricomycotina</taxon>
        <taxon>Agaricomycetes</taxon>
        <taxon>Agaricomycetidae</taxon>
        <taxon>Agaricales</taxon>
        <taxon>Agaricineae</taxon>
        <taxon>Psathyrellaceae</taxon>
        <taxon>Ephemerocybe</taxon>
    </lineage>
</organism>
<accession>A0A8H5FCC3</accession>
<dbReference type="EMBL" id="JAACJK010000115">
    <property type="protein sequence ID" value="KAF5331258.1"/>
    <property type="molecule type" value="Genomic_DNA"/>
</dbReference>
<keyword evidence="1" id="KW-0479">Metal-binding</keyword>
<keyword evidence="1" id="KW-0863">Zinc-finger</keyword>
<keyword evidence="1" id="KW-0862">Zinc</keyword>
<dbReference type="AlphaFoldDB" id="A0A8H5FCC3"/>
<protein>
    <recommendedName>
        <fullName evidence="3">C2H2-type domain-containing protein</fullName>
    </recommendedName>
</protein>
<evidence type="ECO:0000256" key="2">
    <source>
        <dbReference type="SAM" id="SignalP"/>
    </source>
</evidence>
<comment type="caution">
    <text evidence="4">The sequence shown here is derived from an EMBL/GenBank/DDBJ whole genome shotgun (WGS) entry which is preliminary data.</text>
</comment>
<dbReference type="Pfam" id="PF00096">
    <property type="entry name" value="zf-C2H2"/>
    <property type="match status" value="2"/>
</dbReference>
<feature type="signal peptide" evidence="2">
    <location>
        <begin position="1"/>
        <end position="21"/>
    </location>
</feature>
<reference evidence="4 5" key="1">
    <citation type="journal article" date="2020" name="ISME J.">
        <title>Uncovering the hidden diversity of litter-decomposition mechanisms in mushroom-forming fungi.</title>
        <authorList>
            <person name="Floudas D."/>
            <person name="Bentzer J."/>
            <person name="Ahren D."/>
            <person name="Johansson T."/>
            <person name="Persson P."/>
            <person name="Tunlid A."/>
        </authorList>
    </citation>
    <scope>NUCLEOTIDE SEQUENCE [LARGE SCALE GENOMIC DNA]</scope>
    <source>
        <strain evidence="4 5">CBS 175.51</strain>
    </source>
</reference>
<keyword evidence="2" id="KW-0732">Signal</keyword>
<evidence type="ECO:0000256" key="1">
    <source>
        <dbReference type="PROSITE-ProRule" id="PRU00042"/>
    </source>
</evidence>
<gene>
    <name evidence="4" type="ORF">D9611_013123</name>
</gene>
<feature type="domain" description="C2H2-type" evidence="3">
    <location>
        <begin position="106"/>
        <end position="134"/>
    </location>
</feature>
<dbReference type="PROSITE" id="PS00028">
    <property type="entry name" value="ZINC_FINGER_C2H2_1"/>
    <property type="match status" value="2"/>
</dbReference>
<dbReference type="SUPFAM" id="SSF57667">
    <property type="entry name" value="beta-beta-alpha zinc fingers"/>
    <property type="match status" value="1"/>
</dbReference>
<feature type="chain" id="PRO_5034584283" description="C2H2-type domain-containing protein" evidence="2">
    <location>
        <begin position="22"/>
        <end position="135"/>
    </location>
</feature>
<dbReference type="InterPro" id="IPR036236">
    <property type="entry name" value="Znf_C2H2_sf"/>
</dbReference>
<dbReference type="SMART" id="SM00355">
    <property type="entry name" value="ZnF_C2H2"/>
    <property type="match status" value="2"/>
</dbReference>
<dbReference type="GO" id="GO:0008270">
    <property type="term" value="F:zinc ion binding"/>
    <property type="evidence" value="ECO:0007669"/>
    <property type="project" value="UniProtKB-KW"/>
</dbReference>
<proteinExistence type="predicted"/>
<dbReference type="Proteomes" id="UP000541558">
    <property type="component" value="Unassembled WGS sequence"/>
</dbReference>
<evidence type="ECO:0000259" key="3">
    <source>
        <dbReference type="PROSITE" id="PS50157"/>
    </source>
</evidence>
<evidence type="ECO:0000313" key="4">
    <source>
        <dbReference type="EMBL" id="KAF5331258.1"/>
    </source>
</evidence>
<evidence type="ECO:0000313" key="5">
    <source>
        <dbReference type="Proteomes" id="UP000541558"/>
    </source>
</evidence>
<dbReference type="OrthoDB" id="8922241at2759"/>
<dbReference type="InterPro" id="IPR013087">
    <property type="entry name" value="Znf_C2H2_type"/>
</dbReference>
<dbReference type="Gene3D" id="3.30.160.60">
    <property type="entry name" value="Classic Zinc Finger"/>
    <property type="match status" value="1"/>
</dbReference>
<keyword evidence="5" id="KW-1185">Reference proteome</keyword>
<sequence>MRVSILSIVSLTLALANFVSGHSDDAHRAREYVDDISVRETSTDVLADISTRDLISELSERLERRGGTPHVLMKCPHCPRQFVVRTNYNEHILEHALPNHAIGQALKCPYCPRPFYAHNNLIEHILVAHPGQKRR</sequence>